<evidence type="ECO:0000313" key="1">
    <source>
        <dbReference type="EMBL" id="MFC3766043.1"/>
    </source>
</evidence>
<sequence>MTIRAAAGQPTGVDAAVPLLFPLGHDIGAYYQAGTSTDPSRRVRLGPHYHELTRQQFVVWRLAHGSQEAIQSETPWGRQSVETLAKATGIVDAVDLVDELTEKGLLVGVAPGSRDARSFAIGHRLLPSMLGLGNSPKEPWLFGIGLVDMPIVKVTFPVFDLWQWSSMDETLWDACRSAAEIAERHGVDDPESTDPKRLLTGFLGALHGILAAGAAHLDIAFRLQHPHPKAAA</sequence>
<dbReference type="RefSeq" id="WP_205121731.1">
    <property type="nucleotide sequence ID" value="NZ_JAFBCM010000001.1"/>
</dbReference>
<gene>
    <name evidence="1" type="ORF">ACFOUW_34780</name>
</gene>
<evidence type="ECO:0000313" key="2">
    <source>
        <dbReference type="Proteomes" id="UP001595699"/>
    </source>
</evidence>
<keyword evidence="2" id="KW-1185">Reference proteome</keyword>
<name>A0ABV7YPM0_9ACTN</name>
<organism evidence="1 2">
    <name type="scientific">Tenggerimyces flavus</name>
    <dbReference type="NCBI Taxonomy" id="1708749"/>
    <lineage>
        <taxon>Bacteria</taxon>
        <taxon>Bacillati</taxon>
        <taxon>Actinomycetota</taxon>
        <taxon>Actinomycetes</taxon>
        <taxon>Propionibacteriales</taxon>
        <taxon>Nocardioidaceae</taxon>
        <taxon>Tenggerimyces</taxon>
    </lineage>
</organism>
<reference evidence="2" key="1">
    <citation type="journal article" date="2019" name="Int. J. Syst. Evol. Microbiol.">
        <title>The Global Catalogue of Microorganisms (GCM) 10K type strain sequencing project: providing services to taxonomists for standard genome sequencing and annotation.</title>
        <authorList>
            <consortium name="The Broad Institute Genomics Platform"/>
            <consortium name="The Broad Institute Genome Sequencing Center for Infectious Disease"/>
            <person name="Wu L."/>
            <person name="Ma J."/>
        </authorList>
    </citation>
    <scope>NUCLEOTIDE SEQUENCE [LARGE SCALE GENOMIC DNA]</scope>
    <source>
        <strain evidence="2">CGMCC 4.7241</strain>
    </source>
</reference>
<accession>A0ABV7YPM0</accession>
<dbReference type="Proteomes" id="UP001595699">
    <property type="component" value="Unassembled WGS sequence"/>
</dbReference>
<dbReference type="EMBL" id="JBHRZH010000047">
    <property type="protein sequence ID" value="MFC3766043.1"/>
    <property type="molecule type" value="Genomic_DNA"/>
</dbReference>
<proteinExistence type="predicted"/>
<comment type="caution">
    <text evidence="1">The sequence shown here is derived from an EMBL/GenBank/DDBJ whole genome shotgun (WGS) entry which is preliminary data.</text>
</comment>
<protein>
    <submittedName>
        <fullName evidence="1">Uncharacterized protein</fullName>
    </submittedName>
</protein>